<evidence type="ECO:0000256" key="4">
    <source>
        <dbReference type="ARBA" id="ARBA00022692"/>
    </source>
</evidence>
<evidence type="ECO:0000256" key="7">
    <source>
        <dbReference type="ARBA" id="ARBA00023136"/>
    </source>
</evidence>
<feature type="transmembrane region" description="Helical" evidence="9">
    <location>
        <begin position="20"/>
        <end position="47"/>
    </location>
</feature>
<dbReference type="InterPro" id="IPR036019">
    <property type="entry name" value="MscL_channel"/>
</dbReference>
<gene>
    <name evidence="9 10" type="primary">mscL</name>
    <name evidence="10" type="ORF">EUA98_13965</name>
</gene>
<dbReference type="Pfam" id="PF01741">
    <property type="entry name" value="MscL"/>
    <property type="match status" value="1"/>
</dbReference>
<comment type="subcellular location">
    <subcellularLocation>
        <location evidence="9">Cell membrane</location>
        <topology evidence="9">Multi-pass membrane protein</topology>
    </subcellularLocation>
    <subcellularLocation>
        <location evidence="1">Membrane</location>
        <topology evidence="1">Multi-pass membrane protein</topology>
    </subcellularLocation>
</comment>
<dbReference type="Proteomes" id="UP000293764">
    <property type="component" value="Unassembled WGS sequence"/>
</dbReference>
<evidence type="ECO:0000313" key="11">
    <source>
        <dbReference type="Proteomes" id="UP000293764"/>
    </source>
</evidence>
<dbReference type="RefSeq" id="WP_130103300.1">
    <property type="nucleotide sequence ID" value="NZ_SDWW01000035.1"/>
</dbReference>
<accession>A0A4Q5N2T3</accession>
<proteinExistence type="inferred from homology"/>
<dbReference type="AlphaFoldDB" id="A0A4Q5N2T3"/>
<reference evidence="10 11" key="1">
    <citation type="submission" date="2019-01" db="EMBL/GenBank/DDBJ databases">
        <title>Novel species of Cellulomonas.</title>
        <authorList>
            <person name="Liu Q."/>
            <person name="Xin Y.-H."/>
        </authorList>
    </citation>
    <scope>NUCLEOTIDE SEQUENCE [LARGE SCALE GENOMIC DNA]</scope>
    <source>
        <strain evidence="10 11">HLT2-17</strain>
    </source>
</reference>
<sequence>MRSVLEGFKNFIMRGNVVELAVAIVIGAAFTALINSIVTGMFTPLIAAILGSADLSQAGMFEINGAIFMPGLVLDGLIKFLVIAAAVYFVIVLPLNKLAERRNRGVEPEVAAIATDTLLLQEIRDLLAAQQGSGPRH</sequence>
<organism evidence="10 11">
    <name type="scientific">Pengzhenrongella frigida</name>
    <dbReference type="NCBI Taxonomy" id="1259133"/>
    <lineage>
        <taxon>Bacteria</taxon>
        <taxon>Bacillati</taxon>
        <taxon>Actinomycetota</taxon>
        <taxon>Actinomycetes</taxon>
        <taxon>Micrococcales</taxon>
        <taxon>Pengzhenrongella</taxon>
    </lineage>
</organism>
<evidence type="ECO:0000256" key="3">
    <source>
        <dbReference type="ARBA" id="ARBA00022475"/>
    </source>
</evidence>
<dbReference type="Gene3D" id="1.10.1200.120">
    <property type="entry name" value="Large-conductance mechanosensitive channel, MscL, domain 1"/>
    <property type="match status" value="1"/>
</dbReference>
<comment type="similarity">
    <text evidence="9">Belongs to the MscL family.</text>
</comment>
<keyword evidence="3 9" id="KW-1003">Cell membrane</keyword>
<keyword evidence="4 9" id="KW-0812">Transmembrane</keyword>
<keyword evidence="6 9" id="KW-0406">Ion transport</keyword>
<evidence type="ECO:0000256" key="8">
    <source>
        <dbReference type="ARBA" id="ARBA00023303"/>
    </source>
</evidence>
<evidence type="ECO:0000256" key="9">
    <source>
        <dbReference type="HAMAP-Rule" id="MF_00115"/>
    </source>
</evidence>
<keyword evidence="8 9" id="KW-0407">Ion channel</keyword>
<dbReference type="PRINTS" id="PR01264">
    <property type="entry name" value="MECHCHANNEL"/>
</dbReference>
<evidence type="ECO:0000256" key="6">
    <source>
        <dbReference type="ARBA" id="ARBA00023065"/>
    </source>
</evidence>
<evidence type="ECO:0000256" key="2">
    <source>
        <dbReference type="ARBA" id="ARBA00022448"/>
    </source>
</evidence>
<name>A0A4Q5N2T3_9MICO</name>
<keyword evidence="5 9" id="KW-1133">Transmembrane helix</keyword>
<dbReference type="InterPro" id="IPR037673">
    <property type="entry name" value="MSC/AndL"/>
</dbReference>
<keyword evidence="7 9" id="KW-0472">Membrane</keyword>
<evidence type="ECO:0000256" key="5">
    <source>
        <dbReference type="ARBA" id="ARBA00022989"/>
    </source>
</evidence>
<feature type="transmembrane region" description="Helical" evidence="9">
    <location>
        <begin position="67"/>
        <end position="95"/>
    </location>
</feature>
<evidence type="ECO:0000256" key="1">
    <source>
        <dbReference type="ARBA" id="ARBA00004141"/>
    </source>
</evidence>
<dbReference type="InterPro" id="IPR001185">
    <property type="entry name" value="MS_channel"/>
</dbReference>
<evidence type="ECO:0000313" key="10">
    <source>
        <dbReference type="EMBL" id="RYV50391.1"/>
    </source>
</evidence>
<dbReference type="SUPFAM" id="SSF81330">
    <property type="entry name" value="Gated mechanosensitive channel"/>
    <property type="match status" value="1"/>
</dbReference>
<dbReference type="OrthoDB" id="9810350at2"/>
<comment type="function">
    <text evidence="9">Channel that opens in response to stretch forces in the membrane lipid bilayer. May participate in the regulation of osmotic pressure changes within the cell.</text>
</comment>
<dbReference type="PANTHER" id="PTHR30266">
    <property type="entry name" value="MECHANOSENSITIVE CHANNEL MSCL"/>
    <property type="match status" value="1"/>
</dbReference>
<dbReference type="EMBL" id="SDWW01000035">
    <property type="protein sequence ID" value="RYV50391.1"/>
    <property type="molecule type" value="Genomic_DNA"/>
</dbReference>
<dbReference type="HAMAP" id="MF_00115">
    <property type="entry name" value="MscL"/>
    <property type="match status" value="1"/>
</dbReference>
<dbReference type="NCBIfam" id="TIGR00220">
    <property type="entry name" value="mscL"/>
    <property type="match status" value="1"/>
</dbReference>
<keyword evidence="2 9" id="KW-0813">Transport</keyword>
<dbReference type="PANTHER" id="PTHR30266:SF2">
    <property type="entry name" value="LARGE-CONDUCTANCE MECHANOSENSITIVE CHANNEL"/>
    <property type="match status" value="1"/>
</dbReference>
<keyword evidence="11" id="KW-1185">Reference proteome</keyword>
<comment type="caution">
    <text evidence="10">The sequence shown here is derived from an EMBL/GenBank/DDBJ whole genome shotgun (WGS) entry which is preliminary data.</text>
</comment>
<protein>
    <recommendedName>
        <fullName evidence="9">Large-conductance mechanosensitive channel</fullName>
    </recommendedName>
</protein>
<dbReference type="GO" id="GO:0008381">
    <property type="term" value="F:mechanosensitive monoatomic ion channel activity"/>
    <property type="evidence" value="ECO:0007669"/>
    <property type="project" value="UniProtKB-UniRule"/>
</dbReference>
<dbReference type="GO" id="GO:0005886">
    <property type="term" value="C:plasma membrane"/>
    <property type="evidence" value="ECO:0007669"/>
    <property type="project" value="UniProtKB-SubCell"/>
</dbReference>
<comment type="subunit">
    <text evidence="9">Homopentamer.</text>
</comment>